<gene>
    <name evidence="9" type="ORF">ACFY35_16490</name>
</gene>
<evidence type="ECO:0000256" key="3">
    <source>
        <dbReference type="ARBA" id="ARBA00022801"/>
    </source>
</evidence>
<dbReference type="PANTHER" id="PTHR34978">
    <property type="entry name" value="POSSIBLE SENSOR-TRANSDUCER PROTEIN BLAR"/>
    <property type="match status" value="1"/>
</dbReference>
<keyword evidence="4 6" id="KW-0862">Zinc</keyword>
<evidence type="ECO:0000313" key="10">
    <source>
        <dbReference type="Proteomes" id="UP001602245"/>
    </source>
</evidence>
<accession>A0ABW6WCL2</accession>
<dbReference type="InterPro" id="IPR052173">
    <property type="entry name" value="Beta-lactam_resp_regulator"/>
</dbReference>
<evidence type="ECO:0000256" key="6">
    <source>
        <dbReference type="RuleBase" id="RU003983"/>
    </source>
</evidence>
<dbReference type="Pfam" id="PF01435">
    <property type="entry name" value="Peptidase_M48"/>
    <property type="match status" value="1"/>
</dbReference>
<keyword evidence="7" id="KW-0812">Transmembrane</keyword>
<evidence type="ECO:0000256" key="5">
    <source>
        <dbReference type="ARBA" id="ARBA00023049"/>
    </source>
</evidence>
<evidence type="ECO:0000256" key="1">
    <source>
        <dbReference type="ARBA" id="ARBA00022670"/>
    </source>
</evidence>
<keyword evidence="7" id="KW-1133">Transmembrane helix</keyword>
<evidence type="ECO:0000256" key="7">
    <source>
        <dbReference type="SAM" id="Phobius"/>
    </source>
</evidence>
<keyword evidence="3 6" id="KW-0378">Hydrolase</keyword>
<sequence>MTVAVYLPLLLALPLALGARRIAARGTPGPAAWTLVTIAAVAALASTWSLTMLALTALDDLPPLAALDNHPTLELPEPVPGPVALIAGLLLVAGGVRLVIDARRRITTNRRLREVGDPDQELVIADWTTPMAVAVPGTAHTPGRLLVTTGILQLLSAPEREVVLAHERAHLAHRHHRLTATVAAAAAMNPLLIPVRRAVEFLVERWADEDAAADVGDRGLAATTVARAALASSGAGSGTVLGIDGGAAVQRVRALSQPTPAPMLRRLAAPILLGAAIVALAGAATEAFVDLAHAWL</sequence>
<evidence type="ECO:0000256" key="4">
    <source>
        <dbReference type="ARBA" id="ARBA00022833"/>
    </source>
</evidence>
<comment type="cofactor">
    <cofactor evidence="6">
        <name>Zn(2+)</name>
        <dbReference type="ChEBI" id="CHEBI:29105"/>
    </cofactor>
    <text evidence="6">Binds 1 zinc ion per subunit.</text>
</comment>
<feature type="transmembrane region" description="Helical" evidence="7">
    <location>
        <begin position="6"/>
        <end position="23"/>
    </location>
</feature>
<reference evidence="9 10" key="1">
    <citation type="submission" date="2024-10" db="EMBL/GenBank/DDBJ databases">
        <title>The Natural Products Discovery Center: Release of the First 8490 Sequenced Strains for Exploring Actinobacteria Biosynthetic Diversity.</title>
        <authorList>
            <person name="Kalkreuter E."/>
            <person name="Kautsar S.A."/>
            <person name="Yang D."/>
            <person name="Bader C.D."/>
            <person name="Teijaro C.N."/>
            <person name="Fluegel L."/>
            <person name="Davis C.M."/>
            <person name="Simpson J.R."/>
            <person name="Lauterbach L."/>
            <person name="Steele A.D."/>
            <person name="Gui C."/>
            <person name="Meng S."/>
            <person name="Li G."/>
            <person name="Viehrig K."/>
            <person name="Ye F."/>
            <person name="Su P."/>
            <person name="Kiefer A.F."/>
            <person name="Nichols A."/>
            <person name="Cepeda A.J."/>
            <person name="Yan W."/>
            <person name="Fan B."/>
            <person name="Jiang Y."/>
            <person name="Adhikari A."/>
            <person name="Zheng C.-J."/>
            <person name="Schuster L."/>
            <person name="Cowan T.M."/>
            <person name="Smanski M.J."/>
            <person name="Chevrette M.G."/>
            <person name="De Carvalho L.P.S."/>
            <person name="Shen B."/>
        </authorList>
    </citation>
    <scope>NUCLEOTIDE SEQUENCE [LARGE SCALE GENOMIC DNA]</scope>
    <source>
        <strain evidence="9 10">NPDC000087</strain>
    </source>
</reference>
<dbReference type="InterPro" id="IPR001915">
    <property type="entry name" value="Peptidase_M48"/>
</dbReference>
<evidence type="ECO:0000256" key="2">
    <source>
        <dbReference type="ARBA" id="ARBA00022723"/>
    </source>
</evidence>
<keyword evidence="2" id="KW-0479">Metal-binding</keyword>
<dbReference type="CDD" id="cd07326">
    <property type="entry name" value="M56_BlaR1_MecR1_like"/>
    <property type="match status" value="1"/>
</dbReference>
<keyword evidence="10" id="KW-1185">Reference proteome</keyword>
<feature type="domain" description="Peptidase M48" evidence="8">
    <location>
        <begin position="140"/>
        <end position="184"/>
    </location>
</feature>
<feature type="transmembrane region" description="Helical" evidence="7">
    <location>
        <begin position="267"/>
        <end position="289"/>
    </location>
</feature>
<feature type="transmembrane region" description="Helical" evidence="7">
    <location>
        <begin position="78"/>
        <end position="100"/>
    </location>
</feature>
<evidence type="ECO:0000259" key="8">
    <source>
        <dbReference type="Pfam" id="PF01435"/>
    </source>
</evidence>
<keyword evidence="5 6" id="KW-0482">Metalloprotease</keyword>
<dbReference type="Gene3D" id="3.30.2010.10">
    <property type="entry name" value="Metalloproteases ('zincins'), catalytic domain"/>
    <property type="match status" value="1"/>
</dbReference>
<protein>
    <submittedName>
        <fullName evidence="9">M56 family metallopeptidase</fullName>
    </submittedName>
</protein>
<dbReference type="PANTHER" id="PTHR34978:SF3">
    <property type="entry name" value="SLR0241 PROTEIN"/>
    <property type="match status" value="1"/>
</dbReference>
<dbReference type="Proteomes" id="UP001602245">
    <property type="component" value="Unassembled WGS sequence"/>
</dbReference>
<dbReference type="RefSeq" id="WP_020515754.1">
    <property type="nucleotide sequence ID" value="NZ_JBIAZU010000003.1"/>
</dbReference>
<comment type="caution">
    <text evidence="9">The sequence shown here is derived from an EMBL/GenBank/DDBJ whole genome shotgun (WGS) entry which is preliminary data.</text>
</comment>
<keyword evidence="7" id="KW-0472">Membrane</keyword>
<evidence type="ECO:0000313" key="9">
    <source>
        <dbReference type="EMBL" id="MFF5291041.1"/>
    </source>
</evidence>
<dbReference type="EMBL" id="JBIAZU010000003">
    <property type="protein sequence ID" value="MFF5291041.1"/>
    <property type="molecule type" value="Genomic_DNA"/>
</dbReference>
<comment type="similarity">
    <text evidence="6">Belongs to the peptidase M48 family.</text>
</comment>
<feature type="transmembrane region" description="Helical" evidence="7">
    <location>
        <begin position="35"/>
        <end position="58"/>
    </location>
</feature>
<organism evidence="9 10">
    <name type="scientific">Paractinoplanes globisporus</name>
    <dbReference type="NCBI Taxonomy" id="113565"/>
    <lineage>
        <taxon>Bacteria</taxon>
        <taxon>Bacillati</taxon>
        <taxon>Actinomycetota</taxon>
        <taxon>Actinomycetes</taxon>
        <taxon>Micromonosporales</taxon>
        <taxon>Micromonosporaceae</taxon>
        <taxon>Paractinoplanes</taxon>
    </lineage>
</organism>
<keyword evidence="1 6" id="KW-0645">Protease</keyword>
<proteinExistence type="inferred from homology"/>
<name>A0ABW6WCL2_9ACTN</name>